<dbReference type="PANTHER" id="PTHR31118">
    <property type="entry name" value="CYCLASE-LIKE PROTEIN 2"/>
    <property type="match status" value="1"/>
</dbReference>
<dbReference type="InterPro" id="IPR037175">
    <property type="entry name" value="KFase_sf"/>
</dbReference>
<dbReference type="EMBL" id="VGJX01000657">
    <property type="protein sequence ID" value="MBM3275626.1"/>
    <property type="molecule type" value="Genomic_DNA"/>
</dbReference>
<dbReference type="Gene3D" id="3.50.30.50">
    <property type="entry name" value="Putative cyclase"/>
    <property type="match status" value="1"/>
</dbReference>
<name>A0A937X8M7_9BACT</name>
<evidence type="ECO:0000313" key="2">
    <source>
        <dbReference type="Proteomes" id="UP000703893"/>
    </source>
</evidence>
<dbReference type="Proteomes" id="UP000703893">
    <property type="component" value="Unassembled WGS sequence"/>
</dbReference>
<dbReference type="InterPro" id="IPR007325">
    <property type="entry name" value="KFase/CYL"/>
</dbReference>
<comment type="caution">
    <text evidence="1">The sequence shown here is derived from an EMBL/GenBank/DDBJ whole genome shotgun (WGS) entry which is preliminary data.</text>
</comment>
<dbReference type="Pfam" id="PF04199">
    <property type="entry name" value="Cyclase"/>
    <property type="match status" value="1"/>
</dbReference>
<dbReference type="AlphaFoldDB" id="A0A937X8M7"/>
<proteinExistence type="predicted"/>
<dbReference type="SUPFAM" id="SSF102198">
    <property type="entry name" value="Putative cyclase"/>
    <property type="match status" value="1"/>
</dbReference>
<accession>A0A937X8M7</accession>
<dbReference type="GO" id="GO:0004061">
    <property type="term" value="F:arylformamidase activity"/>
    <property type="evidence" value="ECO:0007669"/>
    <property type="project" value="InterPro"/>
</dbReference>
<dbReference type="GO" id="GO:0019441">
    <property type="term" value="P:L-tryptophan catabolic process to kynurenine"/>
    <property type="evidence" value="ECO:0007669"/>
    <property type="project" value="InterPro"/>
</dbReference>
<organism evidence="1 2">
    <name type="scientific">Candidatus Tanganyikabacteria bacterium</name>
    <dbReference type="NCBI Taxonomy" id="2961651"/>
    <lineage>
        <taxon>Bacteria</taxon>
        <taxon>Bacillati</taxon>
        <taxon>Candidatus Sericytochromatia</taxon>
        <taxon>Candidatus Tanganyikabacteria</taxon>
    </lineage>
</organism>
<gene>
    <name evidence="1" type="ORF">FJZ00_10760</name>
</gene>
<evidence type="ECO:0000313" key="1">
    <source>
        <dbReference type="EMBL" id="MBM3275626.1"/>
    </source>
</evidence>
<sequence>MPTISYSRVVDLTHALVPGIPVWPGDPAVERKSVARRDRDGYNLHALSLGEHSGTHLGAPAHMVPEGRMMHEIPTGDLVLPAIVFDVRREAEAWPDFQLRTEHVEAWERLHGTIPEGSVALLCTGWQSRWRQESAYLGRDAIGNLHFPGFGTDATALMVQQRRVKALGTDTAGIDPAVDRTFSANRILLGAGGFHLECLANLDQLPPKGATLVVGALKIAGGSGSPVRVLALV</sequence>
<protein>
    <submittedName>
        <fullName evidence="1">Cyclase family protein</fullName>
    </submittedName>
</protein>
<reference evidence="1 2" key="1">
    <citation type="submission" date="2019-03" db="EMBL/GenBank/DDBJ databases">
        <title>Lake Tanganyika Metagenome-Assembled Genomes (MAGs).</title>
        <authorList>
            <person name="Tran P."/>
        </authorList>
    </citation>
    <scope>NUCLEOTIDE SEQUENCE [LARGE SCALE GENOMIC DNA]</scope>
    <source>
        <strain evidence="1">K_DeepCast_65m_m2_236</strain>
    </source>
</reference>
<dbReference type="PANTHER" id="PTHR31118:SF12">
    <property type="entry name" value="CYCLASE-LIKE PROTEIN 2"/>
    <property type="match status" value="1"/>
</dbReference>